<gene>
    <name evidence="5" type="ORF">GT360_15960</name>
</gene>
<dbReference type="InterPro" id="IPR000843">
    <property type="entry name" value="HTH_LacI"/>
</dbReference>
<dbReference type="KEGG" id="vas:GT360_15960"/>
<keyword evidence="3" id="KW-0804">Transcription</keyword>
<dbReference type="RefSeq" id="WP_164649956.1">
    <property type="nucleotide sequence ID" value="NZ_CP047476.1"/>
</dbReference>
<evidence type="ECO:0000313" key="6">
    <source>
        <dbReference type="Proteomes" id="UP000464262"/>
    </source>
</evidence>
<reference evidence="5 6" key="1">
    <citation type="submission" date="2020-01" db="EMBL/GenBank/DDBJ databases">
        <title>Whole genome and functional gene identification of agarase of Vibrio HN897.</title>
        <authorList>
            <person name="Liu Y."/>
            <person name="Zhao Z."/>
        </authorList>
    </citation>
    <scope>NUCLEOTIDE SEQUENCE [LARGE SCALE GENOMIC DNA]</scope>
    <source>
        <strain evidence="5 6">HN897</strain>
    </source>
</reference>
<dbReference type="PANTHER" id="PTHR30146:SF138">
    <property type="entry name" value="TRANSCRIPTIONAL REGULATORY PROTEIN"/>
    <property type="match status" value="1"/>
</dbReference>
<dbReference type="GO" id="GO:0000976">
    <property type="term" value="F:transcription cis-regulatory region binding"/>
    <property type="evidence" value="ECO:0007669"/>
    <property type="project" value="TreeGrafter"/>
</dbReference>
<dbReference type="GO" id="GO:0003700">
    <property type="term" value="F:DNA-binding transcription factor activity"/>
    <property type="evidence" value="ECO:0007669"/>
    <property type="project" value="TreeGrafter"/>
</dbReference>
<evidence type="ECO:0000256" key="1">
    <source>
        <dbReference type="ARBA" id="ARBA00023015"/>
    </source>
</evidence>
<dbReference type="EMBL" id="CP047476">
    <property type="protein sequence ID" value="QIA65057.1"/>
    <property type="molecule type" value="Genomic_DNA"/>
</dbReference>
<dbReference type="CDD" id="cd20010">
    <property type="entry name" value="PBP1_AglR-like"/>
    <property type="match status" value="1"/>
</dbReference>
<keyword evidence="6" id="KW-1185">Reference proteome</keyword>
<dbReference type="Proteomes" id="UP000464262">
    <property type="component" value="Chromosome 2"/>
</dbReference>
<dbReference type="SMART" id="SM00354">
    <property type="entry name" value="HTH_LACI"/>
    <property type="match status" value="1"/>
</dbReference>
<evidence type="ECO:0000313" key="5">
    <source>
        <dbReference type="EMBL" id="QIA65057.1"/>
    </source>
</evidence>
<dbReference type="Gene3D" id="1.10.260.40">
    <property type="entry name" value="lambda repressor-like DNA-binding domains"/>
    <property type="match status" value="1"/>
</dbReference>
<evidence type="ECO:0000256" key="2">
    <source>
        <dbReference type="ARBA" id="ARBA00023125"/>
    </source>
</evidence>
<evidence type="ECO:0000259" key="4">
    <source>
        <dbReference type="PROSITE" id="PS50932"/>
    </source>
</evidence>
<name>A0A7Z2YF26_9VIBR</name>
<evidence type="ECO:0000256" key="3">
    <source>
        <dbReference type="ARBA" id="ARBA00023163"/>
    </source>
</evidence>
<dbReference type="CDD" id="cd01392">
    <property type="entry name" value="HTH_LacI"/>
    <property type="match status" value="1"/>
</dbReference>
<dbReference type="PROSITE" id="PS50932">
    <property type="entry name" value="HTH_LACI_2"/>
    <property type="match status" value="1"/>
</dbReference>
<dbReference type="InterPro" id="IPR010982">
    <property type="entry name" value="Lambda_DNA-bd_dom_sf"/>
</dbReference>
<proteinExistence type="predicted"/>
<sequence>MTTLAEVSKYLGLSMATVSRAINGYPEVNEKTRQRVVEAADKLGYRPNKVAQKLATGKSKMVGIMLQSPDELVCAPTFLSELAHITNYLGVNGYDLLINSSLQGDSLQALKKFVSKSEVDGLIIKAPMVNDERIQFLVEKKIPFVVHGHDTSDLEYAYFDIDNASVSEQALAFLHQLGHSKVAFINSQESLAFAKTRSDAFRQKWSELGLESEQCEIFHCTPEVTAGRELAAELLVGETRPTAVVCSSSKVAYGVYMAAAELGLKIGSDLSVIAHDDGIQHFDTREFNPPLTVTHSPLTNSSEPIANTIVKLISGESPAQLQTTSPVDLIVRGSTGKPNSN</sequence>
<keyword evidence="2" id="KW-0238">DNA-binding</keyword>
<accession>A0A7Z2YF26</accession>
<organism evidence="5 6">
    <name type="scientific">Vibrio astriarenae</name>
    <dbReference type="NCBI Taxonomy" id="1481923"/>
    <lineage>
        <taxon>Bacteria</taxon>
        <taxon>Pseudomonadati</taxon>
        <taxon>Pseudomonadota</taxon>
        <taxon>Gammaproteobacteria</taxon>
        <taxon>Vibrionales</taxon>
        <taxon>Vibrionaceae</taxon>
        <taxon>Vibrio</taxon>
    </lineage>
</organism>
<dbReference type="PANTHER" id="PTHR30146">
    <property type="entry name" value="LACI-RELATED TRANSCRIPTIONAL REPRESSOR"/>
    <property type="match status" value="1"/>
</dbReference>
<dbReference type="InterPro" id="IPR028082">
    <property type="entry name" value="Peripla_BP_I"/>
</dbReference>
<dbReference type="Gene3D" id="3.40.50.2300">
    <property type="match status" value="2"/>
</dbReference>
<dbReference type="AlphaFoldDB" id="A0A7Z2YF26"/>
<feature type="domain" description="HTH lacI-type" evidence="4">
    <location>
        <begin position="2"/>
        <end position="56"/>
    </location>
</feature>
<protein>
    <submittedName>
        <fullName evidence="5">Substrate-binding domain-containing protein</fullName>
    </submittedName>
</protein>
<dbReference type="SUPFAM" id="SSF53822">
    <property type="entry name" value="Periplasmic binding protein-like I"/>
    <property type="match status" value="1"/>
</dbReference>
<keyword evidence="1" id="KW-0805">Transcription regulation</keyword>
<dbReference type="InterPro" id="IPR001761">
    <property type="entry name" value="Peripla_BP/Lac1_sug-bd_dom"/>
</dbReference>
<dbReference type="SUPFAM" id="SSF47413">
    <property type="entry name" value="lambda repressor-like DNA-binding domains"/>
    <property type="match status" value="1"/>
</dbReference>
<dbReference type="Pfam" id="PF00532">
    <property type="entry name" value="Peripla_BP_1"/>
    <property type="match status" value="1"/>
</dbReference>
<dbReference type="Pfam" id="PF00356">
    <property type="entry name" value="LacI"/>
    <property type="match status" value="1"/>
</dbReference>